<dbReference type="AlphaFoldDB" id="A0A4Y9QYE6"/>
<reference evidence="1 2" key="1">
    <citation type="journal article" date="2018" name="J. Microbiol.">
        <title>Leifsonia flava sp. nov., a novel actinobacterium isolated from the rhizosphere of Aquilegia viridiflora.</title>
        <authorList>
            <person name="Cai Y."/>
            <person name="Tao W.Z."/>
            <person name="Ma Y.J."/>
            <person name="Cheng J."/>
            <person name="Zhang M.Y."/>
            <person name="Zhang Y.X."/>
        </authorList>
    </citation>
    <scope>NUCLEOTIDE SEQUENCE [LARGE SCALE GENOMIC DNA]</scope>
    <source>
        <strain evidence="1 2">SYP-B2174</strain>
    </source>
</reference>
<dbReference type="SUPFAM" id="SSF55961">
    <property type="entry name" value="Bet v1-like"/>
    <property type="match status" value="1"/>
</dbReference>
<evidence type="ECO:0000313" key="2">
    <source>
        <dbReference type="Proteomes" id="UP000298127"/>
    </source>
</evidence>
<organism evidence="1 2">
    <name type="scientific">Orlajensenia leifsoniae</name>
    <dbReference type="NCBI Taxonomy" id="2561933"/>
    <lineage>
        <taxon>Bacteria</taxon>
        <taxon>Bacillati</taxon>
        <taxon>Actinomycetota</taxon>
        <taxon>Actinomycetes</taxon>
        <taxon>Micrococcales</taxon>
        <taxon>Microbacteriaceae</taxon>
        <taxon>Orlajensenia</taxon>
    </lineage>
</organism>
<keyword evidence="2" id="KW-1185">Reference proteome</keyword>
<sequence>MGPARRAAYPEETMPTRDPHLITVRSERRIALDPSTVWSMLADHRFDAIWREGVEEMSQDTTGTVRNGTRTVEQFRSLGQRTTNTAIISRVEPGVAFSWASTSGTDADGERRIEPVEGGVRVVLTTTSRPGSRIERMLGPLIGSSLRRALDRSLERFEDLVLESAHRL</sequence>
<dbReference type="EMBL" id="SPQZ01000004">
    <property type="protein sequence ID" value="TFV96672.1"/>
    <property type="molecule type" value="Genomic_DNA"/>
</dbReference>
<name>A0A4Y9QYE6_9MICO</name>
<protein>
    <recommendedName>
        <fullName evidence="3">SRPBCC family protein</fullName>
    </recommendedName>
</protein>
<dbReference type="Pfam" id="PF10604">
    <property type="entry name" value="Polyketide_cyc2"/>
    <property type="match status" value="1"/>
</dbReference>
<comment type="caution">
    <text evidence="1">The sequence shown here is derived from an EMBL/GenBank/DDBJ whole genome shotgun (WGS) entry which is preliminary data.</text>
</comment>
<proteinExistence type="predicted"/>
<dbReference type="InterPro" id="IPR023393">
    <property type="entry name" value="START-like_dom_sf"/>
</dbReference>
<dbReference type="Gene3D" id="3.30.530.20">
    <property type="match status" value="1"/>
</dbReference>
<evidence type="ECO:0000313" key="1">
    <source>
        <dbReference type="EMBL" id="TFV96672.1"/>
    </source>
</evidence>
<dbReference type="InterPro" id="IPR019587">
    <property type="entry name" value="Polyketide_cyclase/dehydratase"/>
</dbReference>
<dbReference type="Proteomes" id="UP000298127">
    <property type="component" value="Unassembled WGS sequence"/>
</dbReference>
<evidence type="ECO:0008006" key="3">
    <source>
        <dbReference type="Google" id="ProtNLM"/>
    </source>
</evidence>
<gene>
    <name evidence="1" type="ORF">E4M00_11330</name>
</gene>
<accession>A0A4Y9QYE6</accession>